<protein>
    <submittedName>
        <fullName evidence="8">AN1-like Zinc finger</fullName>
    </submittedName>
</protein>
<evidence type="ECO:0000259" key="7">
    <source>
        <dbReference type="PROSITE" id="PS51039"/>
    </source>
</evidence>
<keyword evidence="2" id="KW-0677">Repeat</keyword>
<feature type="compositionally biased region" description="Polar residues" evidence="6">
    <location>
        <begin position="201"/>
        <end position="213"/>
    </location>
</feature>
<gene>
    <name evidence="8" type="ORF">NTJ_02837</name>
</gene>
<dbReference type="Pfam" id="PF25403">
    <property type="entry name" value="zf-C2H2_ZFAND2"/>
    <property type="match status" value="1"/>
</dbReference>
<keyword evidence="9" id="KW-1185">Reference proteome</keyword>
<feature type="region of interest" description="Disordered" evidence="6">
    <location>
        <begin position="129"/>
        <end position="157"/>
    </location>
</feature>
<feature type="domain" description="AN1-type" evidence="7">
    <location>
        <begin position="4"/>
        <end position="52"/>
    </location>
</feature>
<keyword evidence="1" id="KW-0479">Metal-binding</keyword>
<dbReference type="Pfam" id="PF01428">
    <property type="entry name" value="zf-AN1"/>
    <property type="match status" value="2"/>
</dbReference>
<accession>A0ABN7AGN2</accession>
<dbReference type="InterPro" id="IPR003903">
    <property type="entry name" value="UIM_dom"/>
</dbReference>
<organism evidence="8 9">
    <name type="scientific">Nesidiocoris tenuis</name>
    <dbReference type="NCBI Taxonomy" id="355587"/>
    <lineage>
        <taxon>Eukaryota</taxon>
        <taxon>Metazoa</taxon>
        <taxon>Ecdysozoa</taxon>
        <taxon>Arthropoda</taxon>
        <taxon>Hexapoda</taxon>
        <taxon>Insecta</taxon>
        <taxon>Pterygota</taxon>
        <taxon>Neoptera</taxon>
        <taxon>Paraneoptera</taxon>
        <taxon>Hemiptera</taxon>
        <taxon>Heteroptera</taxon>
        <taxon>Panheteroptera</taxon>
        <taxon>Cimicomorpha</taxon>
        <taxon>Miridae</taxon>
        <taxon>Dicyphina</taxon>
        <taxon>Nesidiocoris</taxon>
    </lineage>
</organism>
<evidence type="ECO:0000256" key="6">
    <source>
        <dbReference type="SAM" id="MobiDB-lite"/>
    </source>
</evidence>
<dbReference type="EMBL" id="AP028910">
    <property type="protein sequence ID" value="BES90030.1"/>
    <property type="molecule type" value="Genomic_DNA"/>
</dbReference>
<evidence type="ECO:0000313" key="8">
    <source>
        <dbReference type="EMBL" id="BES90030.1"/>
    </source>
</evidence>
<dbReference type="SMART" id="SM00154">
    <property type="entry name" value="ZnF_AN1"/>
    <property type="match status" value="2"/>
</dbReference>
<dbReference type="InterPro" id="IPR035896">
    <property type="entry name" value="AN1-like_Znf"/>
</dbReference>
<dbReference type="SUPFAM" id="SSF118310">
    <property type="entry name" value="AN1-like Zinc finger"/>
    <property type="match status" value="2"/>
</dbReference>
<proteinExistence type="predicted"/>
<evidence type="ECO:0000256" key="4">
    <source>
        <dbReference type="ARBA" id="ARBA00022833"/>
    </source>
</evidence>
<keyword evidence="4" id="KW-0862">Zinc</keyword>
<dbReference type="InterPro" id="IPR000058">
    <property type="entry name" value="Znf_AN1"/>
</dbReference>
<keyword evidence="3 5" id="KW-0863">Zinc-finger</keyword>
<name>A0ABN7AGN2_9HEMI</name>
<feature type="region of interest" description="Disordered" evidence="6">
    <location>
        <begin position="193"/>
        <end position="213"/>
    </location>
</feature>
<dbReference type="PROSITE" id="PS50330">
    <property type="entry name" value="UIM"/>
    <property type="match status" value="1"/>
</dbReference>
<dbReference type="PANTHER" id="PTHR14677:SF20">
    <property type="entry name" value="ZINC FINGER AN1-TYPE CONTAINING 2A-RELATED"/>
    <property type="match status" value="1"/>
</dbReference>
<dbReference type="PROSITE" id="PS51039">
    <property type="entry name" value="ZF_AN1"/>
    <property type="match status" value="2"/>
</dbReference>
<evidence type="ECO:0000256" key="3">
    <source>
        <dbReference type="ARBA" id="ARBA00022771"/>
    </source>
</evidence>
<evidence type="ECO:0000256" key="1">
    <source>
        <dbReference type="ARBA" id="ARBA00022723"/>
    </source>
</evidence>
<reference evidence="8 9" key="1">
    <citation type="submission" date="2023-09" db="EMBL/GenBank/DDBJ databases">
        <title>Nesidiocoris tenuis whole genome shotgun sequence.</title>
        <authorList>
            <person name="Shibata T."/>
            <person name="Shimoda M."/>
            <person name="Kobayashi T."/>
            <person name="Uehara T."/>
        </authorList>
    </citation>
    <scope>NUCLEOTIDE SEQUENCE [LARGE SCALE GENOMIC DNA]</scope>
    <source>
        <strain evidence="8 9">Japan</strain>
    </source>
</reference>
<dbReference type="InterPro" id="IPR057357">
    <property type="entry name" value="Znf-C2H2_ZFAND2A/B"/>
</dbReference>
<evidence type="ECO:0000256" key="2">
    <source>
        <dbReference type="ARBA" id="ARBA00022737"/>
    </source>
</evidence>
<dbReference type="Proteomes" id="UP001307889">
    <property type="component" value="Chromosome 2"/>
</dbReference>
<evidence type="ECO:0000256" key="5">
    <source>
        <dbReference type="PROSITE-ProRule" id="PRU00449"/>
    </source>
</evidence>
<dbReference type="Gene3D" id="4.10.1110.10">
    <property type="entry name" value="AN1-like Zinc finger"/>
    <property type="match status" value="2"/>
</dbReference>
<dbReference type="PANTHER" id="PTHR14677">
    <property type="entry name" value="ARSENITE INDUCUBLE RNA ASSOCIATED PROTEIN AIP-1-RELATED"/>
    <property type="match status" value="1"/>
</dbReference>
<evidence type="ECO:0000313" key="9">
    <source>
        <dbReference type="Proteomes" id="UP001307889"/>
    </source>
</evidence>
<sequence length="213" mass="23597">MELPHLGRNCSDPSCNKLDFLPVKCDACAGIFCHDHMSYNTHNCIEGKKRDYQVPVCPLCNQPVPSKRGVTPDIAVGAHIDADCNSDKAKNRRKVFANRCHYKSCKNKEMMQLKCSQCGKNHCLSHRHPTDHECTGRSVQNNRKNNNHNQPARTPNNAALYQKKAQYVQGSMSEDEALARAIELSLASNNAPMVGGETRRSTNVTNGSNCALS</sequence>
<feature type="domain" description="AN1-type" evidence="7">
    <location>
        <begin position="94"/>
        <end position="142"/>
    </location>
</feature>